<name>A0ABQ0JFE6_9VIBR</name>
<keyword evidence="3" id="KW-0966">Cell projection</keyword>
<reference evidence="4" key="1">
    <citation type="submission" date="2014-09" db="EMBL/GenBank/DDBJ databases">
        <title>Vibrio variabilis JCM 19239. (C206) whole genome shotgun sequence.</title>
        <authorList>
            <person name="Sawabe T."/>
            <person name="Meirelles P."/>
            <person name="Nakanishi M."/>
            <person name="Sayaka M."/>
            <person name="Hattori M."/>
            <person name="Ohkuma M."/>
        </authorList>
    </citation>
    <scope>NUCLEOTIDE SEQUENCE [LARGE SCALE GENOMIC DNA]</scope>
    <source>
        <strain evidence="4">JCM 19239</strain>
    </source>
</reference>
<feature type="region of interest" description="Disordered" evidence="1">
    <location>
        <begin position="1"/>
        <end position="27"/>
    </location>
</feature>
<dbReference type="Proteomes" id="UP000029223">
    <property type="component" value="Unassembled WGS sequence"/>
</dbReference>
<keyword evidence="2" id="KW-0812">Transmembrane</keyword>
<organism evidence="3 4">
    <name type="scientific">Vibrio variabilis</name>
    <dbReference type="NCBI Taxonomy" id="990271"/>
    <lineage>
        <taxon>Bacteria</taxon>
        <taxon>Pseudomonadati</taxon>
        <taxon>Pseudomonadota</taxon>
        <taxon>Gammaproteobacteria</taxon>
        <taxon>Vibrionales</taxon>
        <taxon>Vibrionaceae</taxon>
        <taxon>Vibrio</taxon>
    </lineage>
</organism>
<gene>
    <name evidence="3" type="ORF">JCM19239_2443</name>
</gene>
<keyword evidence="2" id="KW-1133">Transmembrane helix</keyword>
<keyword evidence="3" id="KW-0282">Flagellum</keyword>
<proteinExistence type="predicted"/>
<dbReference type="EMBL" id="BBMS01000030">
    <property type="protein sequence ID" value="GAL27481.1"/>
    <property type="molecule type" value="Genomic_DNA"/>
</dbReference>
<protein>
    <submittedName>
        <fullName evidence="3">Flagellar biosynthesis protein FlhB</fullName>
    </submittedName>
</protein>
<sequence>MADNQDSGDKSELPSQHKLTKAKREGQIPRAKDFVSAVTLTAVVSYYVLSIDSLAETFIELFLICYEFDASVVGKFDVIVELVGKALFAMIMLFFRYSSIKSSPLS</sequence>
<evidence type="ECO:0000313" key="3">
    <source>
        <dbReference type="EMBL" id="GAL27481.1"/>
    </source>
</evidence>
<evidence type="ECO:0000256" key="1">
    <source>
        <dbReference type="SAM" id="MobiDB-lite"/>
    </source>
</evidence>
<accession>A0ABQ0JFE6</accession>
<feature type="transmembrane region" description="Helical" evidence="2">
    <location>
        <begin position="78"/>
        <end position="97"/>
    </location>
</feature>
<comment type="caution">
    <text evidence="3">The sequence shown here is derived from an EMBL/GenBank/DDBJ whole genome shotgun (WGS) entry which is preliminary data.</text>
</comment>
<keyword evidence="2" id="KW-0472">Membrane</keyword>
<evidence type="ECO:0000256" key="2">
    <source>
        <dbReference type="SAM" id="Phobius"/>
    </source>
</evidence>
<dbReference type="InterPro" id="IPR006135">
    <property type="entry name" value="T3SS_substrate_exporter"/>
</dbReference>
<dbReference type="Pfam" id="PF01312">
    <property type="entry name" value="Bac_export_2"/>
    <property type="match status" value="1"/>
</dbReference>
<feature type="transmembrane region" description="Helical" evidence="2">
    <location>
        <begin position="31"/>
        <end position="49"/>
    </location>
</feature>
<keyword evidence="3" id="KW-0969">Cilium</keyword>
<keyword evidence="4" id="KW-1185">Reference proteome</keyword>
<evidence type="ECO:0000313" key="4">
    <source>
        <dbReference type="Proteomes" id="UP000029223"/>
    </source>
</evidence>